<keyword evidence="3" id="KW-1185">Reference proteome</keyword>
<evidence type="ECO:0000259" key="1">
    <source>
        <dbReference type="Pfam" id="PF01261"/>
    </source>
</evidence>
<gene>
    <name evidence="2" type="ORF">GCM10022255_051750</name>
</gene>
<feature type="domain" description="Xylose isomerase-like TIM barrel" evidence="1">
    <location>
        <begin position="26"/>
        <end position="259"/>
    </location>
</feature>
<name>A0ABP8DCY9_9ACTN</name>
<dbReference type="SUPFAM" id="SSF51658">
    <property type="entry name" value="Xylose isomerase-like"/>
    <property type="match status" value="1"/>
</dbReference>
<accession>A0ABP8DCY9</accession>
<dbReference type="InterPro" id="IPR050312">
    <property type="entry name" value="IolE/XylAMocC-like"/>
</dbReference>
<sequence>MPWISGRLAFSTLGCPGLPLPEVAELALHTGWRGIELRSAPDEPVHVGLSAAGRRAAAETLEGAEVLCVASYVKVASGKIDDERCVADLLAEAALAADLGARAVRVFPGGDDEHGDARAIGRLRSAAAQLPGGVEIWLETHDSHPRGEDVRRVLSQVDDPRVRAIWDARHPWAAGEAVADTQRALAPWLAHVQVKDNADAVDKTPVLLGAGAVPLREILRAVEGGGYDGWYSLEWERKWHPGIPPLADALAAGNDWVRSLDD</sequence>
<protein>
    <submittedName>
        <fullName evidence="2">Sugar phosphate isomerase/epimerase</fullName>
    </submittedName>
</protein>
<dbReference type="InterPro" id="IPR013022">
    <property type="entry name" value="Xyl_isomerase-like_TIM-brl"/>
</dbReference>
<keyword evidence="2" id="KW-0413">Isomerase</keyword>
<dbReference type="Gene3D" id="3.20.20.150">
    <property type="entry name" value="Divalent-metal-dependent TIM barrel enzymes"/>
    <property type="match status" value="1"/>
</dbReference>
<evidence type="ECO:0000313" key="2">
    <source>
        <dbReference type="EMBL" id="GAA4252940.1"/>
    </source>
</evidence>
<organism evidence="2 3">
    <name type="scientific">Dactylosporangium darangshiense</name>
    <dbReference type="NCBI Taxonomy" id="579108"/>
    <lineage>
        <taxon>Bacteria</taxon>
        <taxon>Bacillati</taxon>
        <taxon>Actinomycetota</taxon>
        <taxon>Actinomycetes</taxon>
        <taxon>Micromonosporales</taxon>
        <taxon>Micromonosporaceae</taxon>
        <taxon>Dactylosporangium</taxon>
    </lineage>
</organism>
<dbReference type="Proteomes" id="UP001500620">
    <property type="component" value="Unassembled WGS sequence"/>
</dbReference>
<evidence type="ECO:0000313" key="3">
    <source>
        <dbReference type="Proteomes" id="UP001500620"/>
    </source>
</evidence>
<dbReference type="EMBL" id="BAABAT010000014">
    <property type="protein sequence ID" value="GAA4252940.1"/>
    <property type="molecule type" value="Genomic_DNA"/>
</dbReference>
<dbReference type="PANTHER" id="PTHR12110">
    <property type="entry name" value="HYDROXYPYRUVATE ISOMERASE"/>
    <property type="match status" value="1"/>
</dbReference>
<proteinExistence type="predicted"/>
<dbReference type="GO" id="GO:0016853">
    <property type="term" value="F:isomerase activity"/>
    <property type="evidence" value="ECO:0007669"/>
    <property type="project" value="UniProtKB-KW"/>
</dbReference>
<comment type="caution">
    <text evidence="2">The sequence shown here is derived from an EMBL/GenBank/DDBJ whole genome shotgun (WGS) entry which is preliminary data.</text>
</comment>
<dbReference type="RefSeq" id="WP_345129954.1">
    <property type="nucleotide sequence ID" value="NZ_BAABAT010000014.1"/>
</dbReference>
<reference evidence="3" key="1">
    <citation type="journal article" date="2019" name="Int. J. Syst. Evol. Microbiol.">
        <title>The Global Catalogue of Microorganisms (GCM) 10K type strain sequencing project: providing services to taxonomists for standard genome sequencing and annotation.</title>
        <authorList>
            <consortium name="The Broad Institute Genomics Platform"/>
            <consortium name="The Broad Institute Genome Sequencing Center for Infectious Disease"/>
            <person name="Wu L."/>
            <person name="Ma J."/>
        </authorList>
    </citation>
    <scope>NUCLEOTIDE SEQUENCE [LARGE SCALE GENOMIC DNA]</scope>
    <source>
        <strain evidence="3">JCM 17441</strain>
    </source>
</reference>
<dbReference type="InterPro" id="IPR036237">
    <property type="entry name" value="Xyl_isomerase-like_sf"/>
</dbReference>
<dbReference type="Pfam" id="PF01261">
    <property type="entry name" value="AP_endonuc_2"/>
    <property type="match status" value="1"/>
</dbReference>